<evidence type="ECO:0000313" key="4">
    <source>
        <dbReference type="Proteomes" id="UP000319160"/>
    </source>
</evidence>
<name>A0A553HZD9_9PEZI</name>
<feature type="region of interest" description="Disordered" evidence="1">
    <location>
        <begin position="150"/>
        <end position="220"/>
    </location>
</feature>
<protein>
    <submittedName>
        <fullName evidence="3">Uncharacterized protein</fullName>
    </submittedName>
</protein>
<feature type="compositionally biased region" description="Basic residues" evidence="1">
    <location>
        <begin position="204"/>
        <end position="220"/>
    </location>
</feature>
<organism evidence="3 4">
    <name type="scientific">Xylaria flabelliformis</name>
    <dbReference type="NCBI Taxonomy" id="2512241"/>
    <lineage>
        <taxon>Eukaryota</taxon>
        <taxon>Fungi</taxon>
        <taxon>Dikarya</taxon>
        <taxon>Ascomycota</taxon>
        <taxon>Pezizomycotina</taxon>
        <taxon>Sordariomycetes</taxon>
        <taxon>Xylariomycetidae</taxon>
        <taxon>Xylariales</taxon>
        <taxon>Xylariaceae</taxon>
        <taxon>Xylaria</taxon>
    </lineage>
</organism>
<evidence type="ECO:0000256" key="1">
    <source>
        <dbReference type="SAM" id="MobiDB-lite"/>
    </source>
</evidence>
<evidence type="ECO:0000256" key="2">
    <source>
        <dbReference type="SAM" id="Phobius"/>
    </source>
</evidence>
<proteinExistence type="predicted"/>
<dbReference type="AlphaFoldDB" id="A0A553HZD9"/>
<dbReference type="OrthoDB" id="4771459at2759"/>
<dbReference type="EMBL" id="VFLP01000030">
    <property type="protein sequence ID" value="TRX93326.1"/>
    <property type="molecule type" value="Genomic_DNA"/>
</dbReference>
<keyword evidence="2" id="KW-0812">Transmembrane</keyword>
<keyword evidence="2" id="KW-1133">Transmembrane helix</keyword>
<comment type="caution">
    <text evidence="3">The sequence shown here is derived from an EMBL/GenBank/DDBJ whole genome shotgun (WGS) entry which is preliminary data.</text>
</comment>
<keyword evidence="2" id="KW-0472">Membrane</keyword>
<reference evidence="4" key="1">
    <citation type="submission" date="2019-06" db="EMBL/GenBank/DDBJ databases">
        <title>Draft genome sequence of the griseofulvin-producing fungus Xylaria cubensis strain G536.</title>
        <authorList>
            <person name="Mead M.E."/>
            <person name="Raja H.A."/>
            <person name="Steenwyk J.L."/>
            <person name="Knowles S.L."/>
            <person name="Oberlies N.H."/>
            <person name="Rokas A."/>
        </authorList>
    </citation>
    <scope>NUCLEOTIDE SEQUENCE [LARGE SCALE GENOMIC DNA]</scope>
    <source>
        <strain evidence="4">G536</strain>
    </source>
</reference>
<accession>A0A553HZD9</accession>
<feature type="compositionally biased region" description="Acidic residues" evidence="1">
    <location>
        <begin position="182"/>
        <end position="195"/>
    </location>
</feature>
<feature type="transmembrane region" description="Helical" evidence="2">
    <location>
        <begin position="90"/>
        <end position="109"/>
    </location>
</feature>
<dbReference type="Proteomes" id="UP000319160">
    <property type="component" value="Unassembled WGS sequence"/>
</dbReference>
<sequence length="220" mass="25440">MMMVMMMIKQPSSSYEGPRKAKFRRKERAKAVVAPQSQGLRIYRSPDSEHFEKLVTHASRECAGEGENPDMHWRCGRLELEISGSLSERIEGLIIIFGASIMAGSLYTLNNTILFRIDVERTLREFERVLAPLASPTWIIDLHTEDDVVNNPVDEKENSSDEKIDNSETKGKTVDMPRDTTENEMDEADEVDDDDEKGKQSGDKKKKKKKRRRRRRRRIR</sequence>
<evidence type="ECO:0000313" key="3">
    <source>
        <dbReference type="EMBL" id="TRX93326.1"/>
    </source>
</evidence>
<feature type="compositionally biased region" description="Basic and acidic residues" evidence="1">
    <location>
        <begin position="153"/>
        <end position="181"/>
    </location>
</feature>
<gene>
    <name evidence="3" type="ORF">FHL15_005905</name>
</gene>
<keyword evidence="4" id="KW-1185">Reference proteome</keyword>